<feature type="region of interest" description="Disordered" evidence="3">
    <location>
        <begin position="504"/>
        <end position="533"/>
    </location>
</feature>
<evidence type="ECO:0000256" key="3">
    <source>
        <dbReference type="SAM" id="MobiDB-lite"/>
    </source>
</evidence>
<dbReference type="AlphaFoldDB" id="A0A972FXQ5"/>
<dbReference type="Pfam" id="PF02113">
    <property type="entry name" value="Peptidase_S13"/>
    <property type="match status" value="1"/>
</dbReference>
<dbReference type="Gene3D" id="3.50.80.20">
    <property type="entry name" value="D-Ala-D-Ala carboxypeptidase C, peptidase S13"/>
    <property type="match status" value="1"/>
</dbReference>
<keyword evidence="5" id="KW-0645">Protease</keyword>
<feature type="chain" id="PRO_5037629742" evidence="4">
    <location>
        <begin position="27"/>
        <end position="533"/>
    </location>
</feature>
<evidence type="ECO:0000256" key="2">
    <source>
        <dbReference type="ARBA" id="ARBA00022801"/>
    </source>
</evidence>
<comment type="caution">
    <text evidence="5">The sequence shown here is derived from an EMBL/GenBank/DDBJ whole genome shotgun (WGS) entry which is preliminary data.</text>
</comment>
<dbReference type="EMBL" id="JAAXYH010000001">
    <property type="protein sequence ID" value="NMH63841.1"/>
    <property type="molecule type" value="Genomic_DNA"/>
</dbReference>
<dbReference type="Proteomes" id="UP000737113">
    <property type="component" value="Unassembled WGS sequence"/>
</dbReference>
<dbReference type="Gene3D" id="3.40.710.10">
    <property type="entry name" value="DD-peptidase/beta-lactamase superfamily"/>
    <property type="match status" value="1"/>
</dbReference>
<dbReference type="RefSeq" id="WP_169562466.1">
    <property type="nucleotide sequence ID" value="NZ_JAAXYH010000001.1"/>
</dbReference>
<dbReference type="PANTHER" id="PTHR30023:SF0">
    <property type="entry name" value="PENICILLIN-SENSITIVE CARBOXYPEPTIDASE A"/>
    <property type="match status" value="1"/>
</dbReference>
<dbReference type="EC" id="3.4.16.4" evidence="5"/>
<dbReference type="PANTHER" id="PTHR30023">
    <property type="entry name" value="D-ALANYL-D-ALANINE CARBOXYPEPTIDASE"/>
    <property type="match status" value="1"/>
</dbReference>
<keyword evidence="6" id="KW-1185">Reference proteome</keyword>
<dbReference type="GO" id="GO:0000270">
    <property type="term" value="P:peptidoglycan metabolic process"/>
    <property type="evidence" value="ECO:0007669"/>
    <property type="project" value="TreeGrafter"/>
</dbReference>
<feature type="signal peptide" evidence="4">
    <location>
        <begin position="1"/>
        <end position="26"/>
    </location>
</feature>
<dbReference type="GO" id="GO:0006508">
    <property type="term" value="P:proteolysis"/>
    <property type="evidence" value="ECO:0007669"/>
    <property type="project" value="InterPro"/>
</dbReference>
<comment type="similarity">
    <text evidence="1">Belongs to the peptidase S13 family.</text>
</comment>
<reference evidence="5" key="1">
    <citation type="submission" date="2020-04" db="EMBL/GenBank/DDBJ databases">
        <title>Description of Shewanella salipaludis sp. nov., isolated from a salt marsh.</title>
        <authorList>
            <person name="Park S."/>
            <person name="Yoon J.-H."/>
        </authorList>
    </citation>
    <scope>NUCLEOTIDE SEQUENCE</scope>
    <source>
        <strain evidence="5">SHSM-M6</strain>
    </source>
</reference>
<evidence type="ECO:0000256" key="1">
    <source>
        <dbReference type="ARBA" id="ARBA00006096"/>
    </source>
</evidence>
<evidence type="ECO:0000313" key="6">
    <source>
        <dbReference type="Proteomes" id="UP000737113"/>
    </source>
</evidence>
<dbReference type="InterPro" id="IPR012338">
    <property type="entry name" value="Beta-lactam/transpept-like"/>
</dbReference>
<organism evidence="5 6">
    <name type="scientific">Shewanella salipaludis</name>
    <dbReference type="NCBI Taxonomy" id="2723052"/>
    <lineage>
        <taxon>Bacteria</taxon>
        <taxon>Pseudomonadati</taxon>
        <taxon>Pseudomonadota</taxon>
        <taxon>Gammaproteobacteria</taxon>
        <taxon>Alteromonadales</taxon>
        <taxon>Shewanellaceae</taxon>
        <taxon>Shewanella</taxon>
    </lineage>
</organism>
<dbReference type="PRINTS" id="PR00922">
    <property type="entry name" value="DADACBPTASE3"/>
</dbReference>
<dbReference type="InterPro" id="IPR000667">
    <property type="entry name" value="Peptidase_S13"/>
</dbReference>
<dbReference type="NCBIfam" id="TIGR00666">
    <property type="entry name" value="PBP4"/>
    <property type="match status" value="1"/>
</dbReference>
<protein>
    <submittedName>
        <fullName evidence="5">D-alanyl-D-alanine carboxypeptidase/D-alanyl-D-alanine-endopeptidase</fullName>
        <ecNumber evidence="5">3.4.16.4</ecNumber>
    </submittedName>
</protein>
<gene>
    <name evidence="5" type="primary">dacB</name>
    <name evidence="5" type="ORF">HC757_01395</name>
</gene>
<sequence>MTPKHPRTLASACILGWALSSGWASAGSTPDLSRLLSAINPPQSQTALLVRPMAAGHSEAILSQNADTLLLPASTQKLLTAVASMAQLGRNFRFQTQIYADALPRKGILEGNLYISFSGDPSLTREDLRLLLKQVTGPRSQTPTPALAPALTPALKRIQGNIYLVGSKQAQLQAPGWVWDDLGICFAAPVSSFIIDKNCIQGQLQPSHGGGQTGSPASLPSRVRFADYLPVRISSDAVFDTQARRPFCNLALQRLANNSYHIGGCHKGRQPLPLAIAVTDPGVFAQETLLQLSQAQGLSLSGQLGLLQRLPNDVSLLASHSSAPLPELLDTMLLDSDNLIADSLLKQLGESVYHQAGNFDNGVAAMRKILTALGIDLSGAQLVDGSGLSRYNLLSASQLAAVLGLMYTDARFKDLLDSLPVAGVSGTLRYGRHYTRAPLKQHVIAKTGSMQGVANLAGFVRLGANRDYLVVVLENGLSPQAKQQQQAPFGALFLQGLIDSLEHDDGHDRRLGKVEAERPGKAQDKQLGQPAAE</sequence>
<proteinExistence type="inferred from homology"/>
<keyword evidence="2 5" id="KW-0378">Hydrolase</keyword>
<feature type="compositionally biased region" description="Basic and acidic residues" evidence="3">
    <location>
        <begin position="504"/>
        <end position="524"/>
    </location>
</feature>
<evidence type="ECO:0000313" key="5">
    <source>
        <dbReference type="EMBL" id="NMH63841.1"/>
    </source>
</evidence>
<evidence type="ECO:0000256" key="4">
    <source>
        <dbReference type="SAM" id="SignalP"/>
    </source>
</evidence>
<keyword evidence="4" id="KW-0732">Signal</keyword>
<dbReference type="SUPFAM" id="SSF56601">
    <property type="entry name" value="beta-lactamase/transpeptidase-like"/>
    <property type="match status" value="1"/>
</dbReference>
<keyword evidence="5" id="KW-0121">Carboxypeptidase</keyword>
<accession>A0A972FXQ5</accession>
<name>A0A972FXQ5_9GAMM</name>
<dbReference type="GO" id="GO:0009002">
    <property type="term" value="F:serine-type D-Ala-D-Ala carboxypeptidase activity"/>
    <property type="evidence" value="ECO:0007669"/>
    <property type="project" value="UniProtKB-EC"/>
</dbReference>